<evidence type="ECO:0008006" key="4">
    <source>
        <dbReference type="Google" id="ProtNLM"/>
    </source>
</evidence>
<feature type="region of interest" description="Disordered" evidence="1">
    <location>
        <begin position="222"/>
        <end position="271"/>
    </location>
</feature>
<evidence type="ECO:0000313" key="3">
    <source>
        <dbReference type="Proteomes" id="UP001432322"/>
    </source>
</evidence>
<reference evidence="2" key="1">
    <citation type="submission" date="2023-10" db="EMBL/GenBank/DDBJ databases">
        <title>Genome assembly of Pristionchus species.</title>
        <authorList>
            <person name="Yoshida K."/>
            <person name="Sommer R.J."/>
        </authorList>
    </citation>
    <scope>NUCLEOTIDE SEQUENCE</scope>
    <source>
        <strain evidence="2">RS5133</strain>
    </source>
</reference>
<feature type="region of interest" description="Disordered" evidence="1">
    <location>
        <begin position="169"/>
        <end position="192"/>
    </location>
</feature>
<dbReference type="InterPro" id="IPR013783">
    <property type="entry name" value="Ig-like_fold"/>
</dbReference>
<dbReference type="AlphaFoldDB" id="A0AAV5WXS8"/>
<organism evidence="2 3">
    <name type="scientific">Pristionchus fissidentatus</name>
    <dbReference type="NCBI Taxonomy" id="1538716"/>
    <lineage>
        <taxon>Eukaryota</taxon>
        <taxon>Metazoa</taxon>
        <taxon>Ecdysozoa</taxon>
        <taxon>Nematoda</taxon>
        <taxon>Chromadorea</taxon>
        <taxon>Rhabditida</taxon>
        <taxon>Rhabditina</taxon>
        <taxon>Diplogasteromorpha</taxon>
        <taxon>Diplogasteroidea</taxon>
        <taxon>Neodiplogasteridae</taxon>
        <taxon>Pristionchus</taxon>
    </lineage>
</organism>
<accession>A0AAV5WXS8</accession>
<dbReference type="EMBL" id="BTSY01000007">
    <property type="protein sequence ID" value="GMT35946.1"/>
    <property type="molecule type" value="Genomic_DNA"/>
</dbReference>
<dbReference type="Proteomes" id="UP001432322">
    <property type="component" value="Unassembled WGS sequence"/>
</dbReference>
<gene>
    <name evidence="2" type="ORF">PFISCL1PPCAC_27243</name>
</gene>
<comment type="caution">
    <text evidence="2">The sequence shown here is derived from an EMBL/GenBank/DDBJ whole genome shotgun (WGS) entry which is preliminary data.</text>
</comment>
<dbReference type="SUPFAM" id="SSF48726">
    <property type="entry name" value="Immunoglobulin"/>
    <property type="match status" value="1"/>
</dbReference>
<protein>
    <recommendedName>
        <fullName evidence="4">Ig-like domain-containing protein</fullName>
    </recommendedName>
</protein>
<feature type="compositionally biased region" description="Basic and acidic residues" evidence="1">
    <location>
        <begin position="180"/>
        <end position="190"/>
    </location>
</feature>
<feature type="compositionally biased region" description="Basic and acidic residues" evidence="1">
    <location>
        <begin position="233"/>
        <end position="243"/>
    </location>
</feature>
<name>A0AAV5WXS8_9BILA</name>
<dbReference type="InterPro" id="IPR036179">
    <property type="entry name" value="Ig-like_dom_sf"/>
</dbReference>
<sequence length="271" mass="30632">MQLDGTVVITVDIKEAVNKHTVYQCAIVYDDGFTSKPLVASWEIHFPLHEMSPFITQPPKLYTQRIREKGTSNIAVYMKVAFASGLETQVVWLDPRMKVIEKSELVNITVAKNGENSIAQLTLSQIRPAQSGKYICRLINGYGSMDVQFGIAPAPKFIDDFRGTHLHGDEPCTHYPGNEGKTEKVKDNKTEPLPLPEECFLIEMDRHRVKEMANNMMEFKRKRVAQQTSKLEAQQKKKNDRAEKGKRKTNVVPSDSDSDDDQTNNKTTSCA</sequence>
<keyword evidence="3" id="KW-1185">Reference proteome</keyword>
<evidence type="ECO:0000256" key="1">
    <source>
        <dbReference type="SAM" id="MobiDB-lite"/>
    </source>
</evidence>
<dbReference type="Gene3D" id="2.60.40.10">
    <property type="entry name" value="Immunoglobulins"/>
    <property type="match status" value="1"/>
</dbReference>
<proteinExistence type="predicted"/>
<evidence type="ECO:0000313" key="2">
    <source>
        <dbReference type="EMBL" id="GMT35946.1"/>
    </source>
</evidence>